<organism evidence="4 5">
    <name type="scientific">Parabacteroides johnsonii DSM 18315</name>
    <dbReference type="NCBI Taxonomy" id="537006"/>
    <lineage>
        <taxon>Bacteria</taxon>
        <taxon>Pseudomonadati</taxon>
        <taxon>Bacteroidota</taxon>
        <taxon>Bacteroidia</taxon>
        <taxon>Bacteroidales</taxon>
        <taxon>Tannerellaceae</taxon>
        <taxon>Parabacteroides</taxon>
    </lineage>
</organism>
<dbReference type="Gene3D" id="1.10.150.20">
    <property type="entry name" value="5' to 3' exonuclease, C-terminal subdomain"/>
    <property type="match status" value="1"/>
</dbReference>
<dbReference type="InterPro" id="IPR043502">
    <property type="entry name" value="DNA/RNA_pol_sf"/>
</dbReference>
<dbReference type="RefSeq" id="WP_008152137.1">
    <property type="nucleotide sequence ID" value="NZ_CP102285.1"/>
</dbReference>
<dbReference type="CDD" id="cd01700">
    <property type="entry name" value="PolY_Pol_V_umuC"/>
    <property type="match status" value="1"/>
</dbReference>
<dbReference type="PROSITE" id="PS50173">
    <property type="entry name" value="UMUC"/>
    <property type="match status" value="1"/>
</dbReference>
<comment type="similarity">
    <text evidence="1">Belongs to the DNA polymerase type-Y family.</text>
</comment>
<dbReference type="GO" id="GO:0009432">
    <property type="term" value="P:SOS response"/>
    <property type="evidence" value="ECO:0007669"/>
    <property type="project" value="TreeGrafter"/>
</dbReference>
<feature type="region of interest" description="Disordered" evidence="2">
    <location>
        <begin position="363"/>
        <end position="383"/>
    </location>
</feature>
<proteinExistence type="inferred from homology"/>
<dbReference type="Proteomes" id="UP000005510">
    <property type="component" value="Unassembled WGS sequence"/>
</dbReference>
<dbReference type="STRING" id="537006.PRABACTJOHN_03723"/>
<dbReference type="InterPro" id="IPR017961">
    <property type="entry name" value="DNA_pol_Y-fam_little_finger"/>
</dbReference>
<evidence type="ECO:0000256" key="1">
    <source>
        <dbReference type="ARBA" id="ARBA00010945"/>
    </source>
</evidence>
<dbReference type="GO" id="GO:0006281">
    <property type="term" value="P:DNA repair"/>
    <property type="evidence" value="ECO:0007669"/>
    <property type="project" value="InterPro"/>
</dbReference>
<dbReference type="HOGENOM" id="CLU_012348_5_1_10"/>
<dbReference type="GO" id="GO:0003684">
    <property type="term" value="F:damaged DNA binding"/>
    <property type="evidence" value="ECO:0007669"/>
    <property type="project" value="InterPro"/>
</dbReference>
<evidence type="ECO:0000313" key="5">
    <source>
        <dbReference type="Proteomes" id="UP000005510"/>
    </source>
</evidence>
<feature type="compositionally biased region" description="Basic and acidic residues" evidence="2">
    <location>
        <begin position="363"/>
        <end position="372"/>
    </location>
</feature>
<dbReference type="InterPro" id="IPR043128">
    <property type="entry name" value="Rev_trsase/Diguanyl_cyclase"/>
</dbReference>
<evidence type="ECO:0000259" key="3">
    <source>
        <dbReference type="PROSITE" id="PS50173"/>
    </source>
</evidence>
<dbReference type="Pfam" id="PF11799">
    <property type="entry name" value="IMS_C"/>
    <property type="match status" value="1"/>
</dbReference>
<dbReference type="SUPFAM" id="SSF56672">
    <property type="entry name" value="DNA/RNA polymerases"/>
    <property type="match status" value="1"/>
</dbReference>
<dbReference type="PANTHER" id="PTHR11076">
    <property type="entry name" value="DNA REPAIR POLYMERASE UMUC / TRANSFERASE FAMILY MEMBER"/>
    <property type="match status" value="1"/>
</dbReference>
<dbReference type="GeneID" id="93406718"/>
<dbReference type="Gene3D" id="3.40.1170.60">
    <property type="match status" value="1"/>
</dbReference>
<dbReference type="GO" id="GO:0042276">
    <property type="term" value="P:error-prone translesion synthesis"/>
    <property type="evidence" value="ECO:0007669"/>
    <property type="project" value="TreeGrafter"/>
</dbReference>
<reference evidence="4 5" key="1">
    <citation type="submission" date="2008-10" db="EMBL/GenBank/DDBJ databases">
        <title>Draft genome sequence of Parabacteroides johnsonii (DSM 18315).</title>
        <authorList>
            <person name="Sudarsanam P."/>
            <person name="Ley R."/>
            <person name="Guruge J."/>
            <person name="Turnbaugh P.J."/>
            <person name="Mahowald M."/>
            <person name="Liep D."/>
            <person name="Gordon J."/>
        </authorList>
    </citation>
    <scope>NUCLEOTIDE SEQUENCE [LARGE SCALE GENOMIC DNA]</scope>
    <source>
        <strain evidence="4 5">DSM 18315</strain>
    </source>
</reference>
<sequence length="504" mass="57222">MMIENGRTYIAIDLKSFYASVECVERGLDPLTTNLVVADKSRTEKTICLAVSPSMKAYGIPGRARLFEVVQRIREVNAQRRRAAGRQTATGRSVSDTELKAHPEWTVDYIVAPPRMMFYIEYSTRIYQIYLKYVAPEDIHVYSIDEAFMDVTSYLPSLKMSAHELAKRIIRDIFRQTGITATAGIGSNLYLSKVAMDIEAKHIQADEDGVRIAQLDEMSYRRKLWQHRPLTDFWRVGSGIARKLEQYGIYTMGDIARQSVKNEELLYYLFGINAELLIDHAWGWEPCTMEMVKAYKPTVNSFSNGQVLQEPYTATRARIVVCEMAESMALDLLDKGMVTDQLVLSVGYDIVNLTDPSIRSRYKGETTTDHYGRQVPKHAHGSINLDEPTSSAKLITDAATRLFDRIVQPGLLVRRLNLTVNHIVSEQKAGQTSVPVQYDLFTDYAAIEKEQREKKAWLNKERRVQSAVLKIKKQFGKNAILKGLNYEEGATAKERNEQIGGHKA</sequence>
<dbReference type="AlphaFoldDB" id="B7BF94"/>
<evidence type="ECO:0000256" key="2">
    <source>
        <dbReference type="SAM" id="MobiDB-lite"/>
    </source>
</evidence>
<reference evidence="4 5" key="2">
    <citation type="submission" date="2008-10" db="EMBL/GenBank/DDBJ databases">
        <authorList>
            <person name="Fulton L."/>
            <person name="Clifton S."/>
            <person name="Fulton B."/>
            <person name="Xu J."/>
            <person name="Minx P."/>
            <person name="Pepin K.H."/>
            <person name="Johnson M."/>
            <person name="Bhonagiri V."/>
            <person name="Nash W.E."/>
            <person name="Mardis E.R."/>
            <person name="Wilson R.K."/>
        </authorList>
    </citation>
    <scope>NUCLEOTIDE SEQUENCE [LARGE SCALE GENOMIC DNA]</scope>
    <source>
        <strain evidence="4 5">DSM 18315</strain>
    </source>
</reference>
<dbReference type="InterPro" id="IPR050116">
    <property type="entry name" value="DNA_polymerase-Y"/>
</dbReference>
<dbReference type="GO" id="GO:0005829">
    <property type="term" value="C:cytosol"/>
    <property type="evidence" value="ECO:0007669"/>
    <property type="project" value="TreeGrafter"/>
</dbReference>
<protein>
    <submittedName>
        <fullName evidence="4">ImpB/MucB/SamB family protein</fullName>
    </submittedName>
</protein>
<name>B7BF94_9BACT</name>
<dbReference type="PANTHER" id="PTHR11076:SF35">
    <property type="entry name" value="DNA REPAIR PROTEIN HOMOLOG YOBH"/>
    <property type="match status" value="1"/>
</dbReference>
<feature type="domain" description="UmuC" evidence="3">
    <location>
        <begin position="9"/>
        <end position="237"/>
    </location>
</feature>
<dbReference type="EMBL" id="ABYH01000381">
    <property type="protein sequence ID" value="EEC94909.1"/>
    <property type="molecule type" value="Genomic_DNA"/>
</dbReference>
<accession>B7BF94</accession>
<dbReference type="InterPro" id="IPR001126">
    <property type="entry name" value="UmuC"/>
</dbReference>
<gene>
    <name evidence="4" type="ORF">PRABACTJOHN_03723</name>
</gene>
<dbReference type="Gene3D" id="3.30.70.270">
    <property type="match status" value="1"/>
</dbReference>
<comment type="caution">
    <text evidence="4">The sequence shown here is derived from an EMBL/GenBank/DDBJ whole genome shotgun (WGS) entry which is preliminary data.</text>
</comment>
<dbReference type="Pfam" id="PF00817">
    <property type="entry name" value="IMS"/>
    <property type="match status" value="1"/>
</dbReference>
<dbReference type="GO" id="GO:0003887">
    <property type="term" value="F:DNA-directed DNA polymerase activity"/>
    <property type="evidence" value="ECO:0007669"/>
    <property type="project" value="TreeGrafter"/>
</dbReference>
<evidence type="ECO:0000313" key="4">
    <source>
        <dbReference type="EMBL" id="EEC94909.1"/>
    </source>
</evidence>